<gene>
    <name evidence="5" type="ORF">GHA01_28720</name>
</gene>
<comment type="similarity">
    <text evidence="1 4">Belongs to the short-chain dehydrogenases/reductases (SDR) family.</text>
</comment>
<evidence type="ECO:0000256" key="1">
    <source>
        <dbReference type="ARBA" id="ARBA00006484"/>
    </source>
</evidence>
<dbReference type="RefSeq" id="WP_040510403.1">
    <property type="nucleotide sequence ID" value="NZ_BJNN01000159.1"/>
</dbReference>
<proteinExistence type="inferred from homology"/>
<organism evidence="5 6">
    <name type="scientific">Novacetimonas hansenii</name>
    <name type="common">Komagataeibacter hansenii</name>
    <dbReference type="NCBI Taxonomy" id="436"/>
    <lineage>
        <taxon>Bacteria</taxon>
        <taxon>Pseudomonadati</taxon>
        <taxon>Pseudomonadota</taxon>
        <taxon>Alphaproteobacteria</taxon>
        <taxon>Acetobacterales</taxon>
        <taxon>Acetobacteraceae</taxon>
        <taxon>Novacetimonas</taxon>
    </lineage>
</organism>
<dbReference type="SUPFAM" id="SSF51735">
    <property type="entry name" value="NAD(P)-binding Rossmann-fold domains"/>
    <property type="match status" value="1"/>
</dbReference>
<dbReference type="Gene3D" id="3.40.50.720">
    <property type="entry name" value="NAD(P)-binding Rossmann-like Domain"/>
    <property type="match status" value="1"/>
</dbReference>
<dbReference type="PANTHER" id="PTHR43490:SF99">
    <property type="entry name" value="SHORT-CHAIN DEHYDROGENASE_REDUCTASE"/>
    <property type="match status" value="1"/>
</dbReference>
<dbReference type="InterPro" id="IPR002347">
    <property type="entry name" value="SDR_fam"/>
</dbReference>
<dbReference type="EMBL" id="BJNN01000159">
    <property type="protein sequence ID" value="GEC65023.1"/>
    <property type="molecule type" value="Genomic_DNA"/>
</dbReference>
<dbReference type="PRINTS" id="PR00081">
    <property type="entry name" value="GDHRDH"/>
</dbReference>
<name>A0ABQ0SIF1_NOVHA</name>
<accession>A0ABQ0SIF1</accession>
<comment type="caution">
    <text evidence="5">The sequence shown here is derived from an EMBL/GenBank/DDBJ whole genome shotgun (WGS) entry which is preliminary data.</text>
</comment>
<dbReference type="InterPro" id="IPR036291">
    <property type="entry name" value="NAD(P)-bd_dom_sf"/>
</dbReference>
<dbReference type="Pfam" id="PF00106">
    <property type="entry name" value="adh_short"/>
    <property type="match status" value="1"/>
</dbReference>
<evidence type="ECO:0000313" key="6">
    <source>
        <dbReference type="Proteomes" id="UP000319478"/>
    </source>
</evidence>
<reference evidence="5 6" key="1">
    <citation type="submission" date="2019-06" db="EMBL/GenBank/DDBJ databases">
        <title>Whole genome shotgun sequence of Komagataeibacter hansenii NBRC 14820.</title>
        <authorList>
            <person name="Hosoyama A."/>
            <person name="Uohara A."/>
            <person name="Ohji S."/>
            <person name="Ichikawa N."/>
        </authorList>
    </citation>
    <scope>NUCLEOTIDE SEQUENCE [LARGE SCALE GENOMIC DNA]</scope>
    <source>
        <strain evidence="5 6">NBRC 14820</strain>
    </source>
</reference>
<dbReference type="Proteomes" id="UP000319478">
    <property type="component" value="Unassembled WGS sequence"/>
</dbReference>
<dbReference type="PRINTS" id="PR00080">
    <property type="entry name" value="SDRFAMILY"/>
</dbReference>
<keyword evidence="2" id="KW-0521">NADP</keyword>
<dbReference type="PANTHER" id="PTHR43490">
    <property type="entry name" value="(+)-NEOMENTHOL DEHYDROGENASE"/>
    <property type="match status" value="1"/>
</dbReference>
<evidence type="ECO:0000256" key="2">
    <source>
        <dbReference type="ARBA" id="ARBA00022857"/>
    </source>
</evidence>
<protein>
    <submittedName>
        <fullName evidence="5">Short-chain dehydrogenase</fullName>
    </submittedName>
</protein>
<sequence>MKTALVTGAGRREGIGFETVRQLAQQGMQVFLSARSVEKAQQLAQVLRDEGLNVSALQLDTTDPESVTQAVRRIEEQSGRLDVLINNAAIMAFTPVTDFRTDLDAVRQQFEANLIGTWRLSQECFPLLQASGDGRIVNVSSGAGSFWDPDFGLVNNPGFEMSKFGDVPIGSYALTKLALNGLTIKLAKDFNKAGILVNSVCPGLVATYPNSPGRPVEDGARSVVWAANIPATGPTGLFFRDGKQLPW</sequence>
<evidence type="ECO:0000313" key="5">
    <source>
        <dbReference type="EMBL" id="GEC65023.1"/>
    </source>
</evidence>
<evidence type="ECO:0000256" key="3">
    <source>
        <dbReference type="ARBA" id="ARBA00023002"/>
    </source>
</evidence>
<evidence type="ECO:0000256" key="4">
    <source>
        <dbReference type="RuleBase" id="RU000363"/>
    </source>
</evidence>
<keyword evidence="6" id="KW-1185">Reference proteome</keyword>
<keyword evidence="3" id="KW-0560">Oxidoreductase</keyword>